<proteinExistence type="predicted"/>
<sequence>MVTERARRQYLEAMGIPLWVARHPLPNALDSNLPPVEEAEERPDETINHHQRLHALIDDVERDDAPSGFEASTTPPAEVADPAPTDPTTAARSIRAMLEGESLRETERSSETPAAPVEKARETTEASRAPDAAAGRAPHEPLRFSLQVGALDGRWLLMLARDEAPNEQEQNLINAILQAGGVQPSASLSCQRFGWPMMEGLPVDDALDEARQGFKAFLAGRRARGWHPERLLLFGRHSVLEEVLDIHSGRSRVLDLPFWQGPALESLGEAQARRALWATMGEWPTWWQGQAEASGDDDH</sequence>
<dbReference type="EMBL" id="FOLY01000002">
    <property type="protein sequence ID" value="SFC27376.1"/>
    <property type="molecule type" value="Genomic_DNA"/>
</dbReference>
<dbReference type="STRING" id="402385.SAMN05421848_0835"/>
<feature type="compositionally biased region" description="Basic and acidic residues" evidence="1">
    <location>
        <begin position="101"/>
        <end position="110"/>
    </location>
</feature>
<organism evidence="2 3">
    <name type="scientific">Kushneria avicenniae</name>
    <dbReference type="NCBI Taxonomy" id="402385"/>
    <lineage>
        <taxon>Bacteria</taxon>
        <taxon>Pseudomonadati</taxon>
        <taxon>Pseudomonadota</taxon>
        <taxon>Gammaproteobacteria</taxon>
        <taxon>Oceanospirillales</taxon>
        <taxon>Halomonadaceae</taxon>
        <taxon>Kushneria</taxon>
    </lineage>
</organism>
<dbReference type="RefSeq" id="WP_139215254.1">
    <property type="nucleotide sequence ID" value="NZ_FOLY01000002.1"/>
</dbReference>
<accession>A0A1I1HTZ8</accession>
<reference evidence="3" key="1">
    <citation type="submission" date="2016-10" db="EMBL/GenBank/DDBJ databases">
        <authorList>
            <person name="Varghese N."/>
            <person name="Submissions S."/>
        </authorList>
    </citation>
    <scope>NUCLEOTIDE SEQUENCE [LARGE SCALE GENOMIC DNA]</scope>
    <source>
        <strain evidence="3">DSM 23439</strain>
    </source>
</reference>
<dbReference type="OrthoDB" id="6362681at2"/>
<dbReference type="AlphaFoldDB" id="A0A1I1HTZ8"/>
<feature type="compositionally biased region" description="Low complexity" evidence="1">
    <location>
        <begin position="126"/>
        <end position="136"/>
    </location>
</feature>
<gene>
    <name evidence="2" type="ORF">SAMN05421848_0835</name>
</gene>
<protein>
    <submittedName>
        <fullName evidence="2">Uncharacterized protein</fullName>
    </submittedName>
</protein>
<evidence type="ECO:0000256" key="1">
    <source>
        <dbReference type="SAM" id="MobiDB-lite"/>
    </source>
</evidence>
<evidence type="ECO:0000313" key="3">
    <source>
        <dbReference type="Proteomes" id="UP000199046"/>
    </source>
</evidence>
<feature type="compositionally biased region" description="Low complexity" evidence="1">
    <location>
        <begin position="73"/>
        <end position="91"/>
    </location>
</feature>
<name>A0A1I1HTZ8_9GAMM</name>
<evidence type="ECO:0000313" key="2">
    <source>
        <dbReference type="EMBL" id="SFC27376.1"/>
    </source>
</evidence>
<keyword evidence="3" id="KW-1185">Reference proteome</keyword>
<feature type="region of interest" description="Disordered" evidence="1">
    <location>
        <begin position="64"/>
        <end position="140"/>
    </location>
</feature>
<dbReference type="Proteomes" id="UP000199046">
    <property type="component" value="Unassembled WGS sequence"/>
</dbReference>